<dbReference type="NCBIfam" id="NF045515">
    <property type="entry name" value="Glp_gephyrin"/>
    <property type="match status" value="1"/>
</dbReference>
<evidence type="ECO:0000256" key="3">
    <source>
        <dbReference type="ARBA" id="ARBA00005046"/>
    </source>
</evidence>
<comment type="similarity">
    <text evidence="4 13">Belongs to the MoeA family.</text>
</comment>
<dbReference type="Gene3D" id="3.40.980.10">
    <property type="entry name" value="MoaB/Mog-like domain"/>
    <property type="match status" value="1"/>
</dbReference>
<dbReference type="InterPro" id="IPR038987">
    <property type="entry name" value="MoeA-like"/>
</dbReference>
<comment type="cofactor">
    <cofactor evidence="1 13">
        <name>Mg(2+)</name>
        <dbReference type="ChEBI" id="CHEBI:18420"/>
    </cofactor>
</comment>
<dbReference type="PANTHER" id="PTHR10192">
    <property type="entry name" value="MOLYBDOPTERIN BIOSYNTHESIS PROTEIN"/>
    <property type="match status" value="1"/>
</dbReference>
<dbReference type="GO" id="GO:0006777">
    <property type="term" value="P:Mo-molybdopterin cofactor biosynthetic process"/>
    <property type="evidence" value="ECO:0007669"/>
    <property type="project" value="UniProtKB-UniRule"/>
</dbReference>
<evidence type="ECO:0000256" key="12">
    <source>
        <dbReference type="ARBA" id="ARBA00047317"/>
    </source>
</evidence>
<dbReference type="PANTHER" id="PTHR10192:SF5">
    <property type="entry name" value="GEPHYRIN"/>
    <property type="match status" value="1"/>
</dbReference>
<dbReference type="EC" id="2.10.1.1" evidence="5 13"/>
<comment type="caution">
    <text evidence="15">The sequence shown here is derived from an EMBL/GenBank/DDBJ whole genome shotgun (WGS) entry which is preliminary data.</text>
</comment>
<accession>A0A9X2IME4</accession>
<dbReference type="InterPro" id="IPR036688">
    <property type="entry name" value="MoeA_C_domain_IV_sf"/>
</dbReference>
<keyword evidence="7 13" id="KW-0500">Molybdenum</keyword>
<keyword evidence="9 13" id="KW-0479">Metal-binding</keyword>
<name>A0A9X2IME4_9BACI</name>
<keyword evidence="10 13" id="KW-0460">Magnesium</keyword>
<dbReference type="SMART" id="SM00852">
    <property type="entry name" value="MoCF_biosynth"/>
    <property type="match status" value="1"/>
</dbReference>
<evidence type="ECO:0000256" key="11">
    <source>
        <dbReference type="ARBA" id="ARBA00023150"/>
    </source>
</evidence>
<dbReference type="EMBL" id="JAMBOL010000003">
    <property type="protein sequence ID" value="MCM3713809.1"/>
    <property type="molecule type" value="Genomic_DNA"/>
</dbReference>
<dbReference type="InterPro" id="IPR005111">
    <property type="entry name" value="MoeA_C_domain_IV"/>
</dbReference>
<reference evidence="15" key="1">
    <citation type="submission" date="2022-05" db="EMBL/GenBank/DDBJ databases">
        <title>Comparative Genomics of Spacecraft Associated Microbes.</title>
        <authorList>
            <person name="Tran M.T."/>
            <person name="Wright A."/>
            <person name="Seuylemezian A."/>
            <person name="Eisen J."/>
            <person name="Coil D."/>
        </authorList>
    </citation>
    <scope>NUCLEOTIDE SEQUENCE</scope>
    <source>
        <strain evidence="15">214.1.1</strain>
    </source>
</reference>
<dbReference type="FunFam" id="2.170.190.11:FF:000001">
    <property type="entry name" value="Molybdopterin molybdenumtransferase"/>
    <property type="match status" value="1"/>
</dbReference>
<sequence>MVEIRQSIPVDEAIRRIMERVKTGATERISLAEAQGRSLAEDIVASHDVPFFDRSPVDGFAIKAQDTKGAEPDTPRRLVVVETLGAGYVATQPVVGGKAVRIMTGAPIPEGADAVIMLEHVTETLEGDQPVIEVTSPVAAGENIIRRGEDMKEGTVLLEAGRQMAAGEIALLATFGYGEINVFQQPVIGVFATGSELVSVDEPLAPGKIRNSNSPMLEAQIRQAGAIPRYYGILVDDFDQSYAAVVGALKEVDYVITTGGVSVGDFDYVPAILDKLQAEVLFNKVEMRPGSVTTVATVGDKWFFGLSGNPSACFVGFELFVRPIVKTYLGSSTPHLRKAAALLTTDLGRPNEFARFVRARLTLEDATLSVTPVGLEKSGIVSSLAEANALLVVPPRTEKLRAGEKVDVICLDMNPGLPGA</sequence>
<dbReference type="Pfam" id="PF03453">
    <property type="entry name" value="MoeA_N"/>
    <property type="match status" value="1"/>
</dbReference>
<evidence type="ECO:0000259" key="14">
    <source>
        <dbReference type="SMART" id="SM00852"/>
    </source>
</evidence>
<dbReference type="Gene3D" id="2.40.340.10">
    <property type="entry name" value="MoeA, C-terminal, domain IV"/>
    <property type="match status" value="1"/>
</dbReference>
<protein>
    <recommendedName>
        <fullName evidence="6 13">Molybdopterin molybdenumtransferase</fullName>
        <ecNumber evidence="5 13">2.10.1.1</ecNumber>
    </recommendedName>
</protein>
<proteinExistence type="inferred from homology"/>
<comment type="catalytic activity">
    <reaction evidence="12">
        <text>adenylyl-molybdopterin + molybdate = Mo-molybdopterin + AMP + H(+)</text>
        <dbReference type="Rhea" id="RHEA:35047"/>
        <dbReference type="ChEBI" id="CHEBI:15378"/>
        <dbReference type="ChEBI" id="CHEBI:36264"/>
        <dbReference type="ChEBI" id="CHEBI:62727"/>
        <dbReference type="ChEBI" id="CHEBI:71302"/>
        <dbReference type="ChEBI" id="CHEBI:456215"/>
        <dbReference type="EC" id="2.10.1.1"/>
    </reaction>
</comment>
<dbReference type="GO" id="GO:0046872">
    <property type="term" value="F:metal ion binding"/>
    <property type="evidence" value="ECO:0007669"/>
    <property type="project" value="UniProtKB-UniRule"/>
</dbReference>
<dbReference type="GO" id="GO:0061599">
    <property type="term" value="F:molybdopterin molybdotransferase activity"/>
    <property type="evidence" value="ECO:0007669"/>
    <property type="project" value="UniProtKB-UniRule"/>
</dbReference>
<dbReference type="CDD" id="cd00887">
    <property type="entry name" value="MoeA"/>
    <property type="match status" value="1"/>
</dbReference>
<dbReference type="InterPro" id="IPR036135">
    <property type="entry name" value="MoeA_linker/N_sf"/>
</dbReference>
<evidence type="ECO:0000256" key="1">
    <source>
        <dbReference type="ARBA" id="ARBA00001946"/>
    </source>
</evidence>
<dbReference type="AlphaFoldDB" id="A0A9X2IME4"/>
<dbReference type="SUPFAM" id="SSF63867">
    <property type="entry name" value="MoeA C-terminal domain-like"/>
    <property type="match status" value="1"/>
</dbReference>
<keyword evidence="11 13" id="KW-0501">Molybdenum cofactor biosynthesis</keyword>
<dbReference type="SUPFAM" id="SSF63882">
    <property type="entry name" value="MoeA N-terminal region -like"/>
    <property type="match status" value="1"/>
</dbReference>
<dbReference type="InterPro" id="IPR005110">
    <property type="entry name" value="MoeA_linker/N"/>
</dbReference>
<organism evidence="15 16">
    <name type="scientific">Halalkalibacter oceani</name>
    <dbReference type="NCBI Taxonomy" id="1653776"/>
    <lineage>
        <taxon>Bacteria</taxon>
        <taxon>Bacillati</taxon>
        <taxon>Bacillota</taxon>
        <taxon>Bacilli</taxon>
        <taxon>Bacillales</taxon>
        <taxon>Bacillaceae</taxon>
        <taxon>Halalkalibacter</taxon>
    </lineage>
</organism>
<keyword evidence="8 13" id="KW-0808">Transferase</keyword>
<dbReference type="Pfam" id="PF03454">
    <property type="entry name" value="MoeA_C"/>
    <property type="match status" value="1"/>
</dbReference>
<comment type="pathway">
    <text evidence="3 13">Cofactor biosynthesis; molybdopterin biosynthesis.</text>
</comment>
<evidence type="ECO:0000256" key="8">
    <source>
        <dbReference type="ARBA" id="ARBA00022679"/>
    </source>
</evidence>
<evidence type="ECO:0000313" key="15">
    <source>
        <dbReference type="EMBL" id="MCM3713809.1"/>
    </source>
</evidence>
<dbReference type="Gene3D" id="2.170.190.11">
    <property type="entry name" value="Molybdopterin biosynthesis moea protein, domain 3"/>
    <property type="match status" value="1"/>
</dbReference>
<comment type="function">
    <text evidence="2 13">Catalyzes the insertion of molybdate into adenylated molybdopterin with the concomitant release of AMP.</text>
</comment>
<evidence type="ECO:0000256" key="2">
    <source>
        <dbReference type="ARBA" id="ARBA00002901"/>
    </source>
</evidence>
<evidence type="ECO:0000256" key="7">
    <source>
        <dbReference type="ARBA" id="ARBA00022505"/>
    </source>
</evidence>
<dbReference type="InterPro" id="IPR001453">
    <property type="entry name" value="MoaB/Mog_dom"/>
</dbReference>
<feature type="domain" description="MoaB/Mog" evidence="14">
    <location>
        <begin position="189"/>
        <end position="327"/>
    </location>
</feature>
<evidence type="ECO:0000256" key="13">
    <source>
        <dbReference type="RuleBase" id="RU365090"/>
    </source>
</evidence>
<evidence type="ECO:0000256" key="9">
    <source>
        <dbReference type="ARBA" id="ARBA00022723"/>
    </source>
</evidence>
<evidence type="ECO:0000256" key="4">
    <source>
        <dbReference type="ARBA" id="ARBA00010763"/>
    </source>
</evidence>
<dbReference type="SUPFAM" id="SSF53218">
    <property type="entry name" value="Molybdenum cofactor biosynthesis proteins"/>
    <property type="match status" value="1"/>
</dbReference>
<evidence type="ECO:0000256" key="6">
    <source>
        <dbReference type="ARBA" id="ARBA00021108"/>
    </source>
</evidence>
<dbReference type="Proteomes" id="UP001139179">
    <property type="component" value="Unassembled WGS sequence"/>
</dbReference>
<dbReference type="Gene3D" id="3.90.105.10">
    <property type="entry name" value="Molybdopterin biosynthesis moea protein, domain 2"/>
    <property type="match status" value="1"/>
</dbReference>
<dbReference type="NCBIfam" id="TIGR00177">
    <property type="entry name" value="molyb_syn"/>
    <property type="match status" value="1"/>
</dbReference>
<evidence type="ECO:0000256" key="10">
    <source>
        <dbReference type="ARBA" id="ARBA00022842"/>
    </source>
</evidence>
<keyword evidence="16" id="KW-1185">Reference proteome</keyword>
<dbReference type="FunFam" id="3.40.980.10:FF:000004">
    <property type="entry name" value="Molybdopterin molybdenumtransferase"/>
    <property type="match status" value="1"/>
</dbReference>
<evidence type="ECO:0000256" key="5">
    <source>
        <dbReference type="ARBA" id="ARBA00013269"/>
    </source>
</evidence>
<dbReference type="RefSeq" id="WP_251222602.1">
    <property type="nucleotide sequence ID" value="NZ_JAMBOL010000003.1"/>
</dbReference>
<gene>
    <name evidence="15" type="ORF">M3202_06905</name>
</gene>
<evidence type="ECO:0000313" key="16">
    <source>
        <dbReference type="Proteomes" id="UP001139179"/>
    </source>
</evidence>
<dbReference type="Pfam" id="PF00994">
    <property type="entry name" value="MoCF_biosynth"/>
    <property type="match status" value="1"/>
</dbReference>
<dbReference type="GO" id="GO:0005829">
    <property type="term" value="C:cytosol"/>
    <property type="evidence" value="ECO:0007669"/>
    <property type="project" value="TreeGrafter"/>
</dbReference>
<dbReference type="InterPro" id="IPR036425">
    <property type="entry name" value="MoaB/Mog-like_dom_sf"/>
</dbReference>